<comment type="cofactor">
    <cofactor evidence="1 9">
        <name>Mg(2+)</name>
        <dbReference type="ChEBI" id="CHEBI:18420"/>
    </cofactor>
</comment>
<dbReference type="Pfam" id="PF09827">
    <property type="entry name" value="CRISPR_Cas2"/>
    <property type="match status" value="1"/>
</dbReference>
<dbReference type="EC" id="3.1.-.-" evidence="9"/>
<dbReference type="InterPro" id="IPR019199">
    <property type="entry name" value="Virulence_VapD/CRISPR_Cas2"/>
</dbReference>
<evidence type="ECO:0000256" key="7">
    <source>
        <dbReference type="ARBA" id="ARBA00022842"/>
    </source>
</evidence>
<keyword evidence="4 9" id="KW-0479">Metal-binding</keyword>
<keyword evidence="6 9" id="KW-0378">Hydrolase</keyword>
<organism evidence="10 11">
    <name type="scientific">Lactobacillus gasseri</name>
    <dbReference type="NCBI Taxonomy" id="1596"/>
    <lineage>
        <taxon>Bacteria</taxon>
        <taxon>Bacillati</taxon>
        <taxon>Bacillota</taxon>
        <taxon>Bacilli</taxon>
        <taxon>Lactobacillales</taxon>
        <taxon>Lactobacillaceae</taxon>
        <taxon>Lactobacillus</taxon>
    </lineage>
</organism>
<evidence type="ECO:0000256" key="4">
    <source>
        <dbReference type="ARBA" id="ARBA00022723"/>
    </source>
</evidence>
<dbReference type="HAMAP" id="MF_01471">
    <property type="entry name" value="Cas2"/>
    <property type="match status" value="1"/>
</dbReference>
<keyword evidence="7 9" id="KW-0460">Magnesium</keyword>
<keyword evidence="5 9" id="KW-0255">Endonuclease</keyword>
<evidence type="ECO:0000256" key="2">
    <source>
        <dbReference type="ARBA" id="ARBA00009959"/>
    </source>
</evidence>
<dbReference type="AlphaFoldDB" id="A0AB33CH88"/>
<dbReference type="GO" id="GO:0051607">
    <property type="term" value="P:defense response to virus"/>
    <property type="evidence" value="ECO:0007669"/>
    <property type="project" value="UniProtKB-UniRule"/>
</dbReference>
<dbReference type="SUPFAM" id="SSF143430">
    <property type="entry name" value="TTP0101/SSO1404-like"/>
    <property type="match status" value="1"/>
</dbReference>
<feature type="binding site" evidence="9">
    <location>
        <position position="8"/>
    </location>
    <ligand>
        <name>Mg(2+)</name>
        <dbReference type="ChEBI" id="CHEBI:18420"/>
        <note>catalytic</note>
    </ligand>
</feature>
<dbReference type="InterPro" id="IPR021127">
    <property type="entry name" value="CRISPR_associated_Cas2"/>
</dbReference>
<evidence type="ECO:0000256" key="5">
    <source>
        <dbReference type="ARBA" id="ARBA00022759"/>
    </source>
</evidence>
<comment type="function">
    <text evidence="9">CRISPR (clustered regularly interspaced short palindromic repeat), is an adaptive immune system that provides protection against mobile genetic elements (viruses, transposable elements and conjugative plasmids). CRISPR clusters contain sequences complementary to antecedent mobile elements and target invading nucleic acids. CRISPR clusters are transcribed and processed into CRISPR RNA (crRNA). Functions as a ssRNA-specific endoribonuclease. Involved in the integration of spacer DNA into the CRISPR cassette.</text>
</comment>
<name>A0AB33CH88_LACGS</name>
<dbReference type="GO" id="GO:0016787">
    <property type="term" value="F:hydrolase activity"/>
    <property type="evidence" value="ECO:0007669"/>
    <property type="project" value="UniProtKB-KW"/>
</dbReference>
<dbReference type="GO" id="GO:0043571">
    <property type="term" value="P:maintenance of CRISPR repeat elements"/>
    <property type="evidence" value="ECO:0007669"/>
    <property type="project" value="UniProtKB-UniRule"/>
</dbReference>
<dbReference type="Proteomes" id="UP000195798">
    <property type="component" value="Chromosome"/>
</dbReference>
<dbReference type="RefSeq" id="WP_087261458.1">
    <property type="nucleotide sequence ID" value="NZ_CP021427.1"/>
</dbReference>
<dbReference type="NCBIfam" id="TIGR01573">
    <property type="entry name" value="cas2"/>
    <property type="match status" value="1"/>
</dbReference>
<evidence type="ECO:0000256" key="8">
    <source>
        <dbReference type="ARBA" id="ARBA00023118"/>
    </source>
</evidence>
<proteinExistence type="inferred from homology"/>
<evidence type="ECO:0000256" key="6">
    <source>
        <dbReference type="ARBA" id="ARBA00022801"/>
    </source>
</evidence>
<dbReference type="GO" id="GO:0004521">
    <property type="term" value="F:RNA endonuclease activity"/>
    <property type="evidence" value="ECO:0007669"/>
    <property type="project" value="InterPro"/>
</dbReference>
<comment type="subunit">
    <text evidence="9">Homodimer, forms a heterotetramer with a Cas1 homodimer.</text>
</comment>
<dbReference type="EMBL" id="CP021427">
    <property type="protein sequence ID" value="ART99330.1"/>
    <property type="molecule type" value="Genomic_DNA"/>
</dbReference>
<evidence type="ECO:0000313" key="10">
    <source>
        <dbReference type="EMBL" id="ART99330.1"/>
    </source>
</evidence>
<comment type="similarity">
    <text evidence="2 9">Belongs to the CRISPR-associated endoribonuclease Cas2 protein family.</text>
</comment>
<keyword evidence="3 9" id="KW-0540">Nuclease</keyword>
<evidence type="ECO:0000256" key="1">
    <source>
        <dbReference type="ARBA" id="ARBA00001946"/>
    </source>
</evidence>
<keyword evidence="8 9" id="KW-0051">Antiviral defense</keyword>
<dbReference type="GO" id="GO:0046872">
    <property type="term" value="F:metal ion binding"/>
    <property type="evidence" value="ECO:0007669"/>
    <property type="project" value="UniProtKB-UniRule"/>
</dbReference>
<reference evidence="10 11" key="1">
    <citation type="submission" date="2017-05" db="EMBL/GenBank/DDBJ databases">
        <authorList>
            <person name="Oh N.-S."/>
        </authorList>
    </citation>
    <scope>NUCLEOTIDE SEQUENCE [LARGE SCALE GENOMIC DNA]</scope>
    <source>
        <strain evidence="10 11">4M13</strain>
    </source>
</reference>
<gene>
    <name evidence="9" type="primary">cas2</name>
    <name evidence="10" type="ORF">CCE30_08630</name>
</gene>
<accession>A0AB33CH88</accession>
<protein>
    <recommendedName>
        <fullName evidence="9">CRISPR-associated endoribonuclease Cas2</fullName>
        <ecNumber evidence="9">3.1.-.-</ecNumber>
    </recommendedName>
</protein>
<evidence type="ECO:0000313" key="11">
    <source>
        <dbReference type="Proteomes" id="UP000195798"/>
    </source>
</evidence>
<sequence length="113" mass="13570">MRLMIMFDLPVDTASERREYRQFRKRLINEGFLMIQYSIYERVCVSRKTATFLENRIKSFLPTSGVVQSLMVTEKQYNDMHFLVGNPVDDVRNSSDRTVILCFYLIYLIKRWL</sequence>
<evidence type="ECO:0000256" key="9">
    <source>
        <dbReference type="HAMAP-Rule" id="MF_01471"/>
    </source>
</evidence>
<evidence type="ECO:0000256" key="3">
    <source>
        <dbReference type="ARBA" id="ARBA00022722"/>
    </source>
</evidence>